<dbReference type="KEGG" id="tbk:HF295_08265"/>
<evidence type="ECO:0000313" key="1">
    <source>
        <dbReference type="EMBL" id="QLY41000.1"/>
    </source>
</evidence>
<sequence>MKCDDTLKNRLKRAHGQMKGVIQMMENDTTCMDLLTQLKAIRSSIDKTIGILTTQNLIQTIEHKFNVKIDDINEAVDLVVKGK</sequence>
<proteinExistence type="predicted"/>
<accession>A0A7L6N416</accession>
<dbReference type="InterPro" id="IPR038390">
    <property type="entry name" value="Metal_Tscrpt_repr_sf"/>
</dbReference>
<dbReference type="Proteomes" id="UP000512167">
    <property type="component" value="Chromosome"/>
</dbReference>
<evidence type="ECO:0000313" key="2">
    <source>
        <dbReference type="Proteomes" id="UP000512167"/>
    </source>
</evidence>
<dbReference type="GO" id="GO:0045892">
    <property type="term" value="P:negative regulation of DNA-templated transcription"/>
    <property type="evidence" value="ECO:0007669"/>
    <property type="project" value="UniProtKB-ARBA"/>
</dbReference>
<organism evidence="1 2">
    <name type="scientific">Hujiaoplasma nucleasis</name>
    <dbReference type="NCBI Taxonomy" id="2725268"/>
    <lineage>
        <taxon>Bacteria</taxon>
        <taxon>Bacillati</taxon>
        <taxon>Mycoplasmatota</taxon>
        <taxon>Mollicutes</taxon>
        <taxon>Candidatus Izemoplasmatales</taxon>
        <taxon>Hujiaoplasmataceae</taxon>
        <taxon>Hujiaoplasma</taxon>
    </lineage>
</organism>
<dbReference type="GO" id="GO:0046872">
    <property type="term" value="F:metal ion binding"/>
    <property type="evidence" value="ECO:0007669"/>
    <property type="project" value="InterPro"/>
</dbReference>
<dbReference type="Gene3D" id="1.20.58.1000">
    <property type="entry name" value="Metal-sensitive repressor, helix protomer"/>
    <property type="match status" value="1"/>
</dbReference>
<keyword evidence="2" id="KW-1185">Reference proteome</keyword>
<dbReference type="PANTHER" id="PTHR33677">
    <property type="entry name" value="TRANSCRIPTIONAL REPRESSOR FRMR-RELATED"/>
    <property type="match status" value="1"/>
</dbReference>
<gene>
    <name evidence="1" type="ORF">HF295_08265</name>
</gene>
<dbReference type="InterPro" id="IPR003735">
    <property type="entry name" value="Metal_Tscrpt_repr"/>
</dbReference>
<dbReference type="GO" id="GO:0003677">
    <property type="term" value="F:DNA binding"/>
    <property type="evidence" value="ECO:0007669"/>
    <property type="project" value="InterPro"/>
</dbReference>
<reference evidence="1 2" key="1">
    <citation type="submission" date="2020-04" db="EMBL/GenBank/DDBJ databases">
        <authorList>
            <person name="Zheng R.K."/>
            <person name="Sun C.M."/>
        </authorList>
    </citation>
    <scope>NUCLEOTIDE SEQUENCE [LARGE SCALE GENOMIC DNA]</scope>
    <source>
        <strain evidence="2">zrk29</strain>
    </source>
</reference>
<dbReference type="Pfam" id="PF02583">
    <property type="entry name" value="Trns_repr_metal"/>
    <property type="match status" value="1"/>
</dbReference>
<name>A0A7L6N416_9MOLU</name>
<dbReference type="AlphaFoldDB" id="A0A7L6N416"/>
<dbReference type="EMBL" id="CP051151">
    <property type="protein sequence ID" value="QLY41000.1"/>
    <property type="molecule type" value="Genomic_DNA"/>
</dbReference>
<dbReference type="PANTHER" id="PTHR33677:SF5">
    <property type="entry name" value="TRANSCRIPTIONAL REPRESSOR FRMR"/>
    <property type="match status" value="1"/>
</dbReference>
<protein>
    <submittedName>
        <fullName evidence="1">Metal-sensing transcriptional repressor</fullName>
    </submittedName>
</protein>